<evidence type="ECO:0000313" key="2">
    <source>
        <dbReference type="Proteomes" id="UP000000715"/>
    </source>
</evidence>
<sequence length="380" mass="40313">MVQGHRPGPREASPRAPNSDPSLRRSRDSETWEEHPRLPAGNSGERGLEPPSWPPEPVFRDHFAILGNWRRSHERPGSVQPSGASLRLPRPGVSWGRPHSHTAWLLLSPWLASAVGFAVRPAPQGHTSALSRCTSGSPAAVGLLKGGMCWMESQERGSGPWRDSVHRVPASPAGHHWASLHVAAAPTPSLPHSPSARNFLPSFLQTPPAGLCSVTSERPPSDIILQPSEQLWTEREDPADLPRPPACPVLTSSRNKTVSTQTPESPASGGGGQTFPAQAQAPGSPSSPPSTWGSVSSSGGVSPRPPCHPPPPRHASPPLSPQPASVGPFRPQRPRAASFPATRSGLPCEPRRGYPGSLSFGTCSCSWPLCLPHHALLQAS</sequence>
<feature type="compositionally biased region" description="Low complexity" evidence="1">
    <location>
        <begin position="289"/>
        <end position="302"/>
    </location>
</feature>
<evidence type="ECO:0000313" key="3">
    <source>
        <dbReference type="RefSeq" id="XP_012915318.2"/>
    </source>
</evidence>
<dbReference type="RefSeq" id="XP_012915319.2">
    <property type="nucleotide sequence ID" value="XM_013059865.2"/>
</dbReference>
<gene>
    <name evidence="3 4" type="primary">LOC106006541</name>
</gene>
<feature type="compositionally biased region" description="Pro residues" evidence="1">
    <location>
        <begin position="303"/>
        <end position="321"/>
    </location>
</feature>
<dbReference type="AlphaFoldDB" id="A0A8U0NX00"/>
<accession>A0A8U0NX00</accession>
<feature type="compositionally biased region" description="Polar residues" evidence="1">
    <location>
        <begin position="250"/>
        <end position="265"/>
    </location>
</feature>
<evidence type="ECO:0000313" key="4">
    <source>
        <dbReference type="RefSeq" id="XP_012915319.2"/>
    </source>
</evidence>
<dbReference type="GeneID" id="106006541"/>
<evidence type="ECO:0000256" key="1">
    <source>
        <dbReference type="SAM" id="MobiDB-lite"/>
    </source>
</evidence>
<organism evidence="2 3">
    <name type="scientific">Mustela putorius furo</name>
    <name type="common">European domestic ferret</name>
    <name type="synonym">Mustela furo</name>
    <dbReference type="NCBI Taxonomy" id="9669"/>
    <lineage>
        <taxon>Eukaryota</taxon>
        <taxon>Metazoa</taxon>
        <taxon>Chordata</taxon>
        <taxon>Craniata</taxon>
        <taxon>Vertebrata</taxon>
        <taxon>Euteleostomi</taxon>
        <taxon>Mammalia</taxon>
        <taxon>Eutheria</taxon>
        <taxon>Laurasiatheria</taxon>
        <taxon>Carnivora</taxon>
        <taxon>Caniformia</taxon>
        <taxon>Musteloidea</taxon>
        <taxon>Mustelidae</taxon>
        <taxon>Mustelinae</taxon>
        <taxon>Mustela</taxon>
    </lineage>
</organism>
<reference evidence="3 4" key="1">
    <citation type="submission" date="2025-04" db="UniProtKB">
        <authorList>
            <consortium name="RefSeq"/>
        </authorList>
    </citation>
    <scope>IDENTIFICATION</scope>
    <source>
        <tissue evidence="3 4">Brain</tissue>
    </source>
</reference>
<dbReference type="KEGG" id="mpuf:106006541"/>
<keyword evidence="2" id="KW-1185">Reference proteome</keyword>
<feature type="compositionally biased region" description="Basic and acidic residues" evidence="1">
    <location>
        <begin position="22"/>
        <end position="37"/>
    </location>
</feature>
<name>A0A8U0NX00_MUSPF</name>
<protein>
    <submittedName>
        <fullName evidence="3 4">Extensin-like</fullName>
    </submittedName>
</protein>
<feature type="region of interest" description="Disordered" evidence="1">
    <location>
        <begin position="234"/>
        <end position="349"/>
    </location>
</feature>
<dbReference type="RefSeq" id="XP_012915318.2">
    <property type="nucleotide sequence ID" value="XM_013059864.2"/>
</dbReference>
<dbReference type="Proteomes" id="UP000000715">
    <property type="component" value="Unplaced"/>
</dbReference>
<feature type="region of interest" description="Disordered" evidence="1">
    <location>
        <begin position="1"/>
        <end position="56"/>
    </location>
</feature>
<proteinExistence type="predicted"/>